<gene>
    <name evidence="8" type="ORF">LNP81_11460</name>
</gene>
<feature type="coiled-coil region" evidence="6">
    <location>
        <begin position="644"/>
        <end position="684"/>
    </location>
</feature>
<dbReference type="InterPro" id="IPR027094">
    <property type="entry name" value="Mitofusin_fam"/>
</dbReference>
<name>A0ABS8MFZ1_9FLAO</name>
<feature type="domain" description="Dynamin N-terminal" evidence="7">
    <location>
        <begin position="48"/>
        <end position="252"/>
    </location>
</feature>
<dbReference type="Proteomes" id="UP001430679">
    <property type="component" value="Unassembled WGS sequence"/>
</dbReference>
<dbReference type="Gene3D" id="3.40.50.300">
    <property type="entry name" value="P-loop containing nucleotide triphosphate hydrolases"/>
    <property type="match status" value="1"/>
</dbReference>
<evidence type="ECO:0000256" key="3">
    <source>
        <dbReference type="ARBA" id="ARBA00022801"/>
    </source>
</evidence>
<keyword evidence="5" id="KW-0472">Membrane</keyword>
<dbReference type="RefSeq" id="WP_230035926.1">
    <property type="nucleotide sequence ID" value="NZ_JAJJMM010000001.1"/>
</dbReference>
<organism evidence="8 9">
    <name type="scientific">Flavobacterium piscisymbiosum</name>
    <dbReference type="NCBI Taxonomy" id="2893753"/>
    <lineage>
        <taxon>Bacteria</taxon>
        <taxon>Pseudomonadati</taxon>
        <taxon>Bacteroidota</taxon>
        <taxon>Flavobacteriia</taxon>
        <taxon>Flavobacteriales</taxon>
        <taxon>Flavobacteriaceae</taxon>
        <taxon>Flavobacterium</taxon>
    </lineage>
</organism>
<keyword evidence="3" id="KW-0378">Hydrolase</keyword>
<dbReference type="Pfam" id="PF00350">
    <property type="entry name" value="Dynamin_N"/>
    <property type="match status" value="1"/>
</dbReference>
<dbReference type="InterPro" id="IPR045063">
    <property type="entry name" value="Dynamin_N"/>
</dbReference>
<evidence type="ECO:0000256" key="4">
    <source>
        <dbReference type="ARBA" id="ARBA00023134"/>
    </source>
</evidence>
<reference evidence="8" key="1">
    <citation type="submission" date="2021-11" db="EMBL/GenBank/DDBJ databases">
        <title>Description of novel Flavobacterium species.</title>
        <authorList>
            <person name="Saticioglu I.B."/>
            <person name="Ay H."/>
            <person name="Altun S."/>
            <person name="Duman M."/>
        </authorList>
    </citation>
    <scope>NUCLEOTIDE SEQUENCE</scope>
    <source>
        <strain evidence="8">F-30</strain>
    </source>
</reference>
<dbReference type="EMBL" id="JAJJMM010000001">
    <property type="protein sequence ID" value="MCC9063605.1"/>
    <property type="molecule type" value="Genomic_DNA"/>
</dbReference>
<evidence type="ECO:0000259" key="7">
    <source>
        <dbReference type="Pfam" id="PF00350"/>
    </source>
</evidence>
<evidence type="ECO:0000313" key="8">
    <source>
        <dbReference type="EMBL" id="MCC9063605.1"/>
    </source>
</evidence>
<evidence type="ECO:0000256" key="2">
    <source>
        <dbReference type="ARBA" id="ARBA00022741"/>
    </source>
</evidence>
<evidence type="ECO:0000313" key="9">
    <source>
        <dbReference type="Proteomes" id="UP001430679"/>
    </source>
</evidence>
<feature type="coiled-coil region" evidence="6">
    <location>
        <begin position="409"/>
        <end position="455"/>
    </location>
</feature>
<evidence type="ECO:0000256" key="6">
    <source>
        <dbReference type="SAM" id="Coils"/>
    </source>
</evidence>
<sequence length="685" mass="78426">MQSNIFQDIQDKTNQLKKYVQHALDSNWINVEKFNEVIQKVENDKLTIGVIGQMKCGKSTFLNALIFQDEVLPAATTPMTASLCIITYGEEKSLDIEFFTTNEWDDLKYQASRSLEDVKSDENLVSKIKAAKEIISKSITIEHEINSLLGTKKKDDLANLIQYVGANGKYIAITKSVKIYYPLDYLKGVEIVDTPGFNDPVVSREERTKDFLSKADVVVMLLSAARPFDRSDKDIIYNKIRTIGMGKILIGVNKYDLSYEQGETPNQIISYVKAELLKASEEFKNSFIGELVNEHAPLLISTNMALMSKLPISRITQNENLKHYYDKALGVFEISSQAEMFEKSLMKEFEKAVKDIILKSKDEILLNKAKNQIKEIGSNRNDELVKEIGEVANVIKILETPNEELPELQKSAQKVKRRINRKIDNLEVDITEILLKNIKKVANETEDSLAASKKRCYRIIDDATAFSSEDAIYHKFNAEFESLDRKTKRDFENFNDEINSSIKKEINNFLYEIKEIVDDYVEDFDIKEYFGKIKKELLQDLVSIQIVDLITKYDNLTVKERDSLIKELGTAVLIGALAIPIMVTDLFNFKSDLRELVSDNYSLFDLGRISLNVKGNGEELINNVKKMFLDDFINPIEQQIDDVINNTTNRENDLKINKEKLENLKSAKSLIESQIKQMKELESYL</sequence>
<dbReference type="InterPro" id="IPR027417">
    <property type="entry name" value="P-loop_NTPase"/>
</dbReference>
<evidence type="ECO:0000256" key="1">
    <source>
        <dbReference type="ARBA" id="ARBA00004370"/>
    </source>
</evidence>
<comment type="subcellular location">
    <subcellularLocation>
        <location evidence="1">Membrane</location>
    </subcellularLocation>
</comment>
<keyword evidence="2" id="KW-0547">Nucleotide-binding</keyword>
<keyword evidence="9" id="KW-1185">Reference proteome</keyword>
<dbReference type="SUPFAM" id="SSF52540">
    <property type="entry name" value="P-loop containing nucleoside triphosphate hydrolases"/>
    <property type="match status" value="1"/>
</dbReference>
<dbReference type="PANTHER" id="PTHR10465:SF0">
    <property type="entry name" value="SARCALUMENIN"/>
    <property type="match status" value="1"/>
</dbReference>
<proteinExistence type="predicted"/>
<protein>
    <submittedName>
        <fullName evidence="8">Dynamin family protein</fullName>
    </submittedName>
</protein>
<accession>A0ABS8MFZ1</accession>
<evidence type="ECO:0000256" key="5">
    <source>
        <dbReference type="ARBA" id="ARBA00023136"/>
    </source>
</evidence>
<keyword evidence="4" id="KW-0342">GTP-binding</keyword>
<keyword evidence="6" id="KW-0175">Coiled coil</keyword>
<comment type="caution">
    <text evidence="8">The sequence shown here is derived from an EMBL/GenBank/DDBJ whole genome shotgun (WGS) entry which is preliminary data.</text>
</comment>
<dbReference type="PANTHER" id="PTHR10465">
    <property type="entry name" value="TRANSMEMBRANE GTPASE FZO1"/>
    <property type="match status" value="1"/>
</dbReference>